<dbReference type="AlphaFoldDB" id="A0A917M6A2"/>
<feature type="region of interest" description="Disordered" evidence="5">
    <location>
        <begin position="238"/>
        <end position="258"/>
    </location>
</feature>
<evidence type="ECO:0000256" key="3">
    <source>
        <dbReference type="ARBA" id="ARBA00023237"/>
    </source>
</evidence>
<evidence type="ECO:0000256" key="4">
    <source>
        <dbReference type="PROSITE-ProRule" id="PRU00473"/>
    </source>
</evidence>
<dbReference type="InterPro" id="IPR006664">
    <property type="entry name" value="OMP_bac"/>
</dbReference>
<dbReference type="Proteomes" id="UP000647241">
    <property type="component" value="Unassembled WGS sequence"/>
</dbReference>
<sequence length="258" mass="27478">MSSNIRLDSTEMKIRSACTVFLASAFVVACTVGCSSKNYVRSQAAPIIQQTNELDAKTAADHRNIVDTDERAQKGIAGAQSAADTANQHALAAGQAADTANQSAQEAYNHVDSLTGVVANLDNYKSLSDLDVTFRFDKATLTSSDKKKLDDFAANLTSARSYILAVTGGTDSTGDANYNYQLSQRRADAVVSYLAAKYNIPPHKFYLIGIGKDQAVASNRTAAGRAQNRRVNIKLMSNMSNQQPATSAAATTNPNGQL</sequence>
<feature type="domain" description="OmpA-like" evidence="6">
    <location>
        <begin position="121"/>
        <end position="239"/>
    </location>
</feature>
<feature type="compositionally biased region" description="Low complexity" evidence="5">
    <location>
        <begin position="240"/>
        <end position="258"/>
    </location>
</feature>
<dbReference type="Gene3D" id="3.30.1330.60">
    <property type="entry name" value="OmpA-like domain"/>
    <property type="match status" value="1"/>
</dbReference>
<keyword evidence="8" id="KW-1185">Reference proteome</keyword>
<comment type="subcellular location">
    <subcellularLocation>
        <location evidence="1">Cell outer membrane</location>
    </subcellularLocation>
</comment>
<dbReference type="InterPro" id="IPR050330">
    <property type="entry name" value="Bact_OuterMem_StrucFunc"/>
</dbReference>
<evidence type="ECO:0000313" key="8">
    <source>
        <dbReference type="Proteomes" id="UP000647241"/>
    </source>
</evidence>
<dbReference type="PROSITE" id="PS51257">
    <property type="entry name" value="PROKAR_LIPOPROTEIN"/>
    <property type="match status" value="1"/>
</dbReference>
<evidence type="ECO:0000256" key="1">
    <source>
        <dbReference type="ARBA" id="ARBA00004442"/>
    </source>
</evidence>
<dbReference type="PRINTS" id="PR01021">
    <property type="entry name" value="OMPADOMAIN"/>
</dbReference>
<gene>
    <name evidence="7" type="ORF">GCM10011585_24230</name>
</gene>
<dbReference type="PANTHER" id="PTHR30329">
    <property type="entry name" value="STATOR ELEMENT OF FLAGELLAR MOTOR COMPLEX"/>
    <property type="match status" value="1"/>
</dbReference>
<keyword evidence="3" id="KW-0998">Cell outer membrane</keyword>
<evidence type="ECO:0000259" key="6">
    <source>
        <dbReference type="PROSITE" id="PS51123"/>
    </source>
</evidence>
<dbReference type="GO" id="GO:0009279">
    <property type="term" value="C:cell outer membrane"/>
    <property type="evidence" value="ECO:0007669"/>
    <property type="project" value="UniProtKB-SubCell"/>
</dbReference>
<evidence type="ECO:0000313" key="7">
    <source>
        <dbReference type="EMBL" id="GGG80055.1"/>
    </source>
</evidence>
<dbReference type="Pfam" id="PF00691">
    <property type="entry name" value="OmpA"/>
    <property type="match status" value="1"/>
</dbReference>
<comment type="caution">
    <text evidence="7">The sequence shown here is derived from an EMBL/GenBank/DDBJ whole genome shotgun (WGS) entry which is preliminary data.</text>
</comment>
<dbReference type="CDD" id="cd07185">
    <property type="entry name" value="OmpA_C-like"/>
    <property type="match status" value="1"/>
</dbReference>
<evidence type="ECO:0000256" key="5">
    <source>
        <dbReference type="SAM" id="MobiDB-lite"/>
    </source>
</evidence>
<proteinExistence type="predicted"/>
<name>A0A917M6A2_9BACT</name>
<dbReference type="EMBL" id="BMGT01000003">
    <property type="protein sequence ID" value="GGG80055.1"/>
    <property type="molecule type" value="Genomic_DNA"/>
</dbReference>
<dbReference type="InterPro" id="IPR006665">
    <property type="entry name" value="OmpA-like"/>
</dbReference>
<dbReference type="PANTHER" id="PTHR30329:SF21">
    <property type="entry name" value="LIPOPROTEIN YIAD-RELATED"/>
    <property type="match status" value="1"/>
</dbReference>
<organism evidence="7 8">
    <name type="scientific">Edaphobacter dinghuensis</name>
    <dbReference type="NCBI Taxonomy" id="1560005"/>
    <lineage>
        <taxon>Bacteria</taxon>
        <taxon>Pseudomonadati</taxon>
        <taxon>Acidobacteriota</taxon>
        <taxon>Terriglobia</taxon>
        <taxon>Terriglobales</taxon>
        <taxon>Acidobacteriaceae</taxon>
        <taxon>Edaphobacter</taxon>
    </lineage>
</organism>
<reference evidence="7" key="2">
    <citation type="submission" date="2020-09" db="EMBL/GenBank/DDBJ databases">
        <authorList>
            <person name="Sun Q."/>
            <person name="Zhou Y."/>
        </authorList>
    </citation>
    <scope>NUCLEOTIDE SEQUENCE</scope>
    <source>
        <strain evidence="7">CGMCC 1.12997</strain>
    </source>
</reference>
<dbReference type="PROSITE" id="PS51123">
    <property type="entry name" value="OMPA_2"/>
    <property type="match status" value="1"/>
</dbReference>
<dbReference type="InterPro" id="IPR036737">
    <property type="entry name" value="OmpA-like_sf"/>
</dbReference>
<keyword evidence="2 4" id="KW-0472">Membrane</keyword>
<dbReference type="SUPFAM" id="SSF103088">
    <property type="entry name" value="OmpA-like"/>
    <property type="match status" value="1"/>
</dbReference>
<protein>
    <recommendedName>
        <fullName evidence="6">OmpA-like domain-containing protein</fullName>
    </recommendedName>
</protein>
<accession>A0A917M6A2</accession>
<reference evidence="7" key="1">
    <citation type="journal article" date="2014" name="Int. J. Syst. Evol. Microbiol.">
        <title>Complete genome sequence of Corynebacterium casei LMG S-19264T (=DSM 44701T), isolated from a smear-ripened cheese.</title>
        <authorList>
            <consortium name="US DOE Joint Genome Institute (JGI-PGF)"/>
            <person name="Walter F."/>
            <person name="Albersmeier A."/>
            <person name="Kalinowski J."/>
            <person name="Ruckert C."/>
        </authorList>
    </citation>
    <scope>NUCLEOTIDE SEQUENCE</scope>
    <source>
        <strain evidence="7">CGMCC 1.12997</strain>
    </source>
</reference>
<evidence type="ECO:0000256" key="2">
    <source>
        <dbReference type="ARBA" id="ARBA00023136"/>
    </source>
</evidence>